<evidence type="ECO:0000313" key="1">
    <source>
        <dbReference type="EMBL" id="CAA6829787.1"/>
    </source>
</evidence>
<evidence type="ECO:0008006" key="2">
    <source>
        <dbReference type="Google" id="ProtNLM"/>
    </source>
</evidence>
<sequence>MKGFLLKKLGLSQEQTLIDKAARLVACEMVEGDYLEFGVYRGKSFSEAYHALDQQFKSRINLKIGGQKEDKLQGKRRKLWAEMRFFAFDSFEGLPDLSVEDAQLESFSPGEYACSEDEFERNLLKYKVPPERVEIIPGWFEDSCTDVVKQEIKLKKAAIVWIDCDLYSSTQTVLAFITDLLQDGTIIIFDDWFCNKASPFQGEQRAFREWRESLGDKFFFQEYQRENWRRLSFVVSVNPDAT</sequence>
<dbReference type="PANTHER" id="PTHR40036">
    <property type="entry name" value="MACROCIN O-METHYLTRANSFERASE"/>
    <property type="match status" value="1"/>
</dbReference>
<dbReference type="EMBL" id="CACVAT010000546">
    <property type="protein sequence ID" value="CAA6829787.1"/>
    <property type="molecule type" value="Genomic_DNA"/>
</dbReference>
<dbReference type="Gene3D" id="3.40.50.150">
    <property type="entry name" value="Vaccinia Virus protein VP39"/>
    <property type="match status" value="1"/>
</dbReference>
<reference evidence="1" key="1">
    <citation type="submission" date="2020-01" db="EMBL/GenBank/DDBJ databases">
        <authorList>
            <person name="Meier V. D."/>
            <person name="Meier V D."/>
        </authorList>
    </citation>
    <scope>NUCLEOTIDE SEQUENCE</scope>
    <source>
        <strain evidence="1">HLG_WM_MAG_09</strain>
    </source>
</reference>
<dbReference type="InterPro" id="IPR008884">
    <property type="entry name" value="TylF_MeTrfase"/>
</dbReference>
<protein>
    <recommendedName>
        <fullName evidence="2">Methyltransferase</fullName>
    </recommendedName>
</protein>
<dbReference type="InterPro" id="IPR029063">
    <property type="entry name" value="SAM-dependent_MTases_sf"/>
</dbReference>
<dbReference type="SUPFAM" id="SSF53335">
    <property type="entry name" value="S-adenosyl-L-methionine-dependent methyltransferases"/>
    <property type="match status" value="1"/>
</dbReference>
<accession>A0A6S6UJE6</accession>
<organism evidence="1">
    <name type="scientific">uncultured Thiotrichaceae bacterium</name>
    <dbReference type="NCBI Taxonomy" id="298394"/>
    <lineage>
        <taxon>Bacteria</taxon>
        <taxon>Pseudomonadati</taxon>
        <taxon>Pseudomonadota</taxon>
        <taxon>Gammaproteobacteria</taxon>
        <taxon>Thiotrichales</taxon>
        <taxon>Thiotrichaceae</taxon>
        <taxon>environmental samples</taxon>
    </lineage>
</organism>
<dbReference type="AlphaFoldDB" id="A0A6S6UJE6"/>
<dbReference type="Pfam" id="PF05711">
    <property type="entry name" value="TylF"/>
    <property type="match status" value="1"/>
</dbReference>
<proteinExistence type="predicted"/>
<gene>
    <name evidence="1" type="ORF">HELGO_WM7619</name>
</gene>
<name>A0A6S6UJE6_9GAMM</name>
<dbReference type="PANTHER" id="PTHR40036:SF1">
    <property type="entry name" value="MACROCIN O-METHYLTRANSFERASE"/>
    <property type="match status" value="1"/>
</dbReference>